<name>A0A074YED4_AURSE</name>
<dbReference type="AlphaFoldDB" id="A0A074YED4"/>
<evidence type="ECO:0008006" key="8">
    <source>
        <dbReference type="Google" id="ProtNLM"/>
    </source>
</evidence>
<dbReference type="Pfam" id="PF03055">
    <property type="entry name" value="RPE65"/>
    <property type="match status" value="1"/>
</dbReference>
<evidence type="ECO:0000256" key="5">
    <source>
        <dbReference type="PIRSR" id="PIRSR604294-1"/>
    </source>
</evidence>
<feature type="binding site" evidence="5">
    <location>
        <position position="223"/>
    </location>
    <ligand>
        <name>Fe cation</name>
        <dbReference type="ChEBI" id="CHEBI:24875"/>
        <note>catalytic</note>
    </ligand>
</feature>
<dbReference type="STRING" id="1043005.A0A074YED4"/>
<comment type="cofactor">
    <cofactor evidence="5">
        <name>Fe(2+)</name>
        <dbReference type="ChEBI" id="CHEBI:29033"/>
    </cofactor>
    <text evidence="5">Binds 1 Fe(2+) ion per subunit.</text>
</comment>
<proteinExistence type="inferred from homology"/>
<dbReference type="PANTHER" id="PTHR10543:SF24">
    <property type="entry name" value="CAROTENOID ISOMEROOXYGENASE"/>
    <property type="match status" value="1"/>
</dbReference>
<evidence type="ECO:0000256" key="2">
    <source>
        <dbReference type="ARBA" id="ARBA00022723"/>
    </source>
</evidence>
<dbReference type="GeneID" id="25363810"/>
<evidence type="ECO:0000313" key="6">
    <source>
        <dbReference type="EMBL" id="KEQ96138.1"/>
    </source>
</evidence>
<sequence length="571" mass="63071">MVTSITKTDHYMNWPNACGFDVTYQELEPKELEVSGHIPAYCAGVLYRNGLGPLEVQTRQQHKTFKTNHWFDCLAQIHRFQILAPTKNDSPVRVWHNSRRTCDGLLKQISETGDMSGITFAAKYEPCKTFFKKLQSVFYSMHTPIETPDSVNICVTPSPNMPGFSTNAFKKTGAQDSGNVQTLINKTDATVVQALDPVTLEPLGIARQTVLHPDLKGALSGAHAKVCPKTGDWYNFNLDFERTGTYRVFTVSATTEKTEILATIATTPAYLHSSLLTDNYFVLCVWNSHISAGGVSILWKQNICEALSTFDSTKTAKWYVIDRKPASQGGKGLVSTFDSDPFFCFHTINAYEVTSEDDPKSIDIVADLCAYDNIDVLQRFYIDNLRSDSATAKAYSHPDNANSKAYFRSFKLPGINTAFSPTEAKKAINVARGDKGLAPELPSINHAFRGRNYRYVYGVTDTGKSTFFDGLVKYDTRTNTPAAVWSVHGHSAGEPIFIADPDAKAEEEDAGVVITAVLDGVNERSYLLVLDAKDLKEVGRATMTGERGKCHIGFGFHGAHVRDQKAVIEGC</sequence>
<dbReference type="OMA" id="WHIGDYN"/>
<evidence type="ECO:0000256" key="1">
    <source>
        <dbReference type="ARBA" id="ARBA00006787"/>
    </source>
</evidence>
<gene>
    <name evidence="6" type="ORF">AUEXF2481DRAFT_28844</name>
</gene>
<feature type="binding site" evidence="5">
    <location>
        <position position="272"/>
    </location>
    <ligand>
        <name>Fe cation</name>
        <dbReference type="ChEBI" id="CHEBI:24875"/>
        <note>catalytic</note>
    </ligand>
</feature>
<keyword evidence="7" id="KW-1185">Reference proteome</keyword>
<keyword evidence="3" id="KW-0560">Oxidoreductase</keyword>
<feature type="binding site" evidence="5">
    <location>
        <position position="557"/>
    </location>
    <ligand>
        <name>Fe cation</name>
        <dbReference type="ChEBI" id="CHEBI:24875"/>
        <note>catalytic</note>
    </ligand>
</feature>
<evidence type="ECO:0000256" key="4">
    <source>
        <dbReference type="ARBA" id="ARBA00023004"/>
    </source>
</evidence>
<dbReference type="RefSeq" id="XP_013344509.1">
    <property type="nucleotide sequence ID" value="XM_013489055.1"/>
</dbReference>
<dbReference type="HOGENOM" id="CLU_016472_5_0_1"/>
<dbReference type="GO" id="GO:0010436">
    <property type="term" value="F:carotenoid dioxygenase activity"/>
    <property type="evidence" value="ECO:0007669"/>
    <property type="project" value="TreeGrafter"/>
</dbReference>
<accession>A0A074YED4</accession>
<dbReference type="PANTHER" id="PTHR10543">
    <property type="entry name" value="BETA-CAROTENE DIOXYGENASE"/>
    <property type="match status" value="1"/>
</dbReference>
<dbReference type="Proteomes" id="UP000030641">
    <property type="component" value="Unassembled WGS sequence"/>
</dbReference>
<dbReference type="GO" id="GO:0016121">
    <property type="term" value="P:carotene catabolic process"/>
    <property type="evidence" value="ECO:0007669"/>
    <property type="project" value="TreeGrafter"/>
</dbReference>
<feature type="binding site" evidence="5">
    <location>
        <position position="346"/>
    </location>
    <ligand>
        <name>Fe cation</name>
        <dbReference type="ChEBI" id="CHEBI:24875"/>
        <note>catalytic</note>
    </ligand>
</feature>
<reference evidence="6 7" key="1">
    <citation type="journal article" date="2014" name="BMC Genomics">
        <title>Genome sequencing of four Aureobasidium pullulans varieties: biotechnological potential, stress tolerance, and description of new species.</title>
        <authorList>
            <person name="Gostin Ar C."/>
            <person name="Ohm R.A."/>
            <person name="Kogej T."/>
            <person name="Sonjak S."/>
            <person name="Turk M."/>
            <person name="Zajc J."/>
            <person name="Zalar P."/>
            <person name="Grube M."/>
            <person name="Sun H."/>
            <person name="Han J."/>
            <person name="Sharma A."/>
            <person name="Chiniquy J."/>
            <person name="Ngan C.Y."/>
            <person name="Lipzen A."/>
            <person name="Barry K."/>
            <person name="Grigoriev I.V."/>
            <person name="Gunde-Cimerman N."/>
        </authorList>
    </citation>
    <scope>NUCLEOTIDE SEQUENCE [LARGE SCALE GENOMIC DNA]</scope>
    <source>
        <strain evidence="6 7">EXF-2481</strain>
    </source>
</reference>
<dbReference type="InterPro" id="IPR004294">
    <property type="entry name" value="Carotenoid_Oase"/>
</dbReference>
<keyword evidence="2 5" id="KW-0479">Metal-binding</keyword>
<dbReference type="InParanoid" id="A0A074YED4"/>
<dbReference type="GO" id="GO:0046872">
    <property type="term" value="F:metal ion binding"/>
    <property type="evidence" value="ECO:0007669"/>
    <property type="project" value="UniProtKB-KW"/>
</dbReference>
<comment type="similarity">
    <text evidence="1">Belongs to the carotenoid oxygenase family.</text>
</comment>
<organism evidence="6 7">
    <name type="scientific">Aureobasidium subglaciale (strain EXF-2481)</name>
    <name type="common">Aureobasidium pullulans var. subglaciale</name>
    <dbReference type="NCBI Taxonomy" id="1043005"/>
    <lineage>
        <taxon>Eukaryota</taxon>
        <taxon>Fungi</taxon>
        <taxon>Dikarya</taxon>
        <taxon>Ascomycota</taxon>
        <taxon>Pezizomycotina</taxon>
        <taxon>Dothideomycetes</taxon>
        <taxon>Dothideomycetidae</taxon>
        <taxon>Dothideales</taxon>
        <taxon>Saccotheciaceae</taxon>
        <taxon>Aureobasidium</taxon>
    </lineage>
</organism>
<evidence type="ECO:0000313" key="7">
    <source>
        <dbReference type="Proteomes" id="UP000030641"/>
    </source>
</evidence>
<protein>
    <recommendedName>
        <fullName evidence="8">Carotenoid oxygenase</fullName>
    </recommendedName>
</protein>
<keyword evidence="4 5" id="KW-0408">Iron</keyword>
<dbReference type="OrthoDB" id="407010at2759"/>
<evidence type="ECO:0000256" key="3">
    <source>
        <dbReference type="ARBA" id="ARBA00023002"/>
    </source>
</evidence>
<dbReference type="EMBL" id="KL584757">
    <property type="protein sequence ID" value="KEQ96138.1"/>
    <property type="molecule type" value="Genomic_DNA"/>
</dbReference>